<name>A0A6C0FDE0_9ZZZZ</name>
<feature type="compositionally biased region" description="Low complexity" evidence="1">
    <location>
        <begin position="66"/>
        <end position="77"/>
    </location>
</feature>
<evidence type="ECO:0000313" key="2">
    <source>
        <dbReference type="EMBL" id="QHT38881.1"/>
    </source>
</evidence>
<protein>
    <submittedName>
        <fullName evidence="2">Uncharacterized protein</fullName>
    </submittedName>
</protein>
<sequence>MSKAGSRSRKVSSKKRHHSKRKNVKRSNKRSRKSFKKSRRSKRTHRSRNTRRGTRRYRHMKGGTGSCPSSGSSSGDFGSQGGFTIIPSQLTDLGRSVQYGTMGAYNAVNGYDAPVNPMPFKDQLNNGDLPDDVMLRV</sequence>
<dbReference type="AlphaFoldDB" id="A0A6C0FDE0"/>
<organism evidence="2">
    <name type="scientific">viral metagenome</name>
    <dbReference type="NCBI Taxonomy" id="1070528"/>
    <lineage>
        <taxon>unclassified sequences</taxon>
        <taxon>metagenomes</taxon>
        <taxon>organismal metagenomes</taxon>
    </lineage>
</organism>
<reference evidence="2" key="1">
    <citation type="journal article" date="2020" name="Nature">
        <title>Giant virus diversity and host interactions through global metagenomics.</title>
        <authorList>
            <person name="Schulz F."/>
            <person name="Roux S."/>
            <person name="Paez-Espino D."/>
            <person name="Jungbluth S."/>
            <person name="Walsh D.A."/>
            <person name="Denef V.J."/>
            <person name="McMahon K.D."/>
            <person name="Konstantinidis K.T."/>
            <person name="Eloe-Fadrosh E.A."/>
            <person name="Kyrpides N.C."/>
            <person name="Woyke T."/>
        </authorList>
    </citation>
    <scope>NUCLEOTIDE SEQUENCE</scope>
    <source>
        <strain evidence="2">GVMAG-S-ERX556106-38</strain>
    </source>
</reference>
<proteinExistence type="predicted"/>
<dbReference type="EMBL" id="MN738836">
    <property type="protein sequence ID" value="QHT38881.1"/>
    <property type="molecule type" value="Genomic_DNA"/>
</dbReference>
<feature type="region of interest" description="Disordered" evidence="1">
    <location>
        <begin position="1"/>
        <end position="82"/>
    </location>
</feature>
<feature type="compositionally biased region" description="Basic residues" evidence="1">
    <location>
        <begin position="1"/>
        <end position="61"/>
    </location>
</feature>
<evidence type="ECO:0000256" key="1">
    <source>
        <dbReference type="SAM" id="MobiDB-lite"/>
    </source>
</evidence>
<accession>A0A6C0FDE0</accession>